<proteinExistence type="predicted"/>
<accession>A0A0D2NC58</accession>
<sequence>MRGQHVPSGAALTASPRGRHLEALAIKNSKWLKDSHLAPLAALGGTLCSLSLRGCGGVGAAKGAPTATVLGALTGLRSLDLSNTGFRSAHLRLRQLSAPLARLTSLSLSGLQLDDAACGGIEELGDLRSLDLSDAVITGGFVEGALGGLTRLTRLALNWCSTGALPVFGSLKALEIDHCRLTDVAHSAHGGEMRLERLSVAHSSVEGIAALALPEVIRASAPVLQELTAPYLINLEPGGGDGYAMQLLPALAGAGQLRTLDLSAATAAPRERRGPVAAAPEPPPLDSLGLSGLTELVFRGCSVGGAALGGILQGLTSLRRLDVSGTLAPPRLGVASGGGGFDDAALRALGSCRLPHLEELDARYNPGLEGRFGGGGGGGGGGDEDGGGAAGGGGAVGAAAAAEEVWRGLAGLRDLRLHDTGVTGRAAVAGLAAALGGSLRRLDIDSMCPASLAALCQHAPGLRSLQVTWGGLTVADLERLLPRLGRLERLELRSQNPLVIDAERLKPLARRLRGGRVVVDGIDVTALVRAEAASGRDQGGQQQPSPQQGRRPSGGGREGLASFDQRLRYARADLKGLQSSPVVAAAAGRVREALLTAGAEEGVGLGILRPDW</sequence>
<keyword evidence="4" id="KW-1185">Reference proteome</keyword>
<feature type="region of interest" description="Disordered" evidence="2">
    <location>
        <begin position="533"/>
        <end position="558"/>
    </location>
</feature>
<protein>
    <submittedName>
        <fullName evidence="3">Uncharacterized protein</fullName>
    </submittedName>
</protein>
<evidence type="ECO:0000256" key="2">
    <source>
        <dbReference type="SAM" id="MobiDB-lite"/>
    </source>
</evidence>
<dbReference type="STRING" id="145388.A0A0D2NC58"/>
<evidence type="ECO:0000313" key="4">
    <source>
        <dbReference type="Proteomes" id="UP000054498"/>
    </source>
</evidence>
<dbReference type="Proteomes" id="UP000054498">
    <property type="component" value="Unassembled WGS sequence"/>
</dbReference>
<feature type="region of interest" description="Disordered" evidence="2">
    <location>
        <begin position="374"/>
        <end position="393"/>
    </location>
</feature>
<dbReference type="PANTHER" id="PTHR13318:SF190">
    <property type="entry name" value="PARTNER OF PAIRED, ISOFORM B"/>
    <property type="match status" value="1"/>
</dbReference>
<dbReference type="InterPro" id="IPR032675">
    <property type="entry name" value="LRR_dom_sf"/>
</dbReference>
<dbReference type="EMBL" id="KK100931">
    <property type="protein sequence ID" value="KIZ03016.1"/>
    <property type="molecule type" value="Genomic_DNA"/>
</dbReference>
<dbReference type="GO" id="GO:0031146">
    <property type="term" value="P:SCF-dependent proteasomal ubiquitin-dependent protein catabolic process"/>
    <property type="evidence" value="ECO:0007669"/>
    <property type="project" value="TreeGrafter"/>
</dbReference>
<feature type="compositionally biased region" description="Low complexity" evidence="2">
    <location>
        <begin position="535"/>
        <end position="551"/>
    </location>
</feature>
<evidence type="ECO:0000313" key="3">
    <source>
        <dbReference type="EMBL" id="KIZ03016.1"/>
    </source>
</evidence>
<dbReference type="Gene3D" id="3.80.10.10">
    <property type="entry name" value="Ribonuclease Inhibitor"/>
    <property type="match status" value="3"/>
</dbReference>
<dbReference type="GO" id="GO:0019005">
    <property type="term" value="C:SCF ubiquitin ligase complex"/>
    <property type="evidence" value="ECO:0007669"/>
    <property type="project" value="TreeGrafter"/>
</dbReference>
<dbReference type="GO" id="GO:0005930">
    <property type="term" value="C:axoneme"/>
    <property type="evidence" value="ECO:0007669"/>
    <property type="project" value="UniProtKB-SubCell"/>
</dbReference>
<gene>
    <name evidence="3" type="ORF">MNEG_4944</name>
</gene>
<organism evidence="3 4">
    <name type="scientific">Monoraphidium neglectum</name>
    <dbReference type="NCBI Taxonomy" id="145388"/>
    <lineage>
        <taxon>Eukaryota</taxon>
        <taxon>Viridiplantae</taxon>
        <taxon>Chlorophyta</taxon>
        <taxon>core chlorophytes</taxon>
        <taxon>Chlorophyceae</taxon>
        <taxon>CS clade</taxon>
        <taxon>Sphaeropleales</taxon>
        <taxon>Selenastraceae</taxon>
        <taxon>Monoraphidium</taxon>
    </lineage>
</organism>
<name>A0A0D2NC58_9CHLO</name>
<dbReference type="GeneID" id="25737821"/>
<dbReference type="SUPFAM" id="SSF52058">
    <property type="entry name" value="L domain-like"/>
    <property type="match status" value="1"/>
</dbReference>
<comment type="subcellular location">
    <subcellularLocation>
        <location evidence="1">Cytoplasm</location>
        <location evidence="1">Cytoskeleton</location>
        <location evidence="1">Cilium axoneme</location>
    </subcellularLocation>
</comment>
<evidence type="ECO:0000256" key="1">
    <source>
        <dbReference type="ARBA" id="ARBA00004430"/>
    </source>
</evidence>
<dbReference type="RefSeq" id="XP_013902035.1">
    <property type="nucleotide sequence ID" value="XM_014046581.1"/>
</dbReference>
<reference evidence="3 4" key="1">
    <citation type="journal article" date="2013" name="BMC Genomics">
        <title>Reconstruction of the lipid metabolism for the microalga Monoraphidium neglectum from its genome sequence reveals characteristics suitable for biofuel production.</title>
        <authorList>
            <person name="Bogen C."/>
            <person name="Al-Dilaimi A."/>
            <person name="Albersmeier A."/>
            <person name="Wichmann J."/>
            <person name="Grundmann M."/>
            <person name="Rupp O."/>
            <person name="Lauersen K.J."/>
            <person name="Blifernez-Klassen O."/>
            <person name="Kalinowski J."/>
            <person name="Goesmann A."/>
            <person name="Mussgnug J.H."/>
            <person name="Kruse O."/>
        </authorList>
    </citation>
    <scope>NUCLEOTIDE SEQUENCE [LARGE SCALE GENOMIC DNA]</scope>
    <source>
        <strain evidence="3 4">SAG 48.87</strain>
    </source>
</reference>
<dbReference type="KEGG" id="mng:MNEG_4944"/>
<dbReference type="OrthoDB" id="10653476at2759"/>
<dbReference type="PANTHER" id="PTHR13318">
    <property type="entry name" value="PARTNER OF PAIRED, ISOFORM B-RELATED"/>
    <property type="match status" value="1"/>
</dbReference>
<dbReference type="AlphaFoldDB" id="A0A0D2NC58"/>